<dbReference type="Pfam" id="PF08534">
    <property type="entry name" value="Redoxin"/>
    <property type="match status" value="1"/>
</dbReference>
<dbReference type="CDD" id="cd03010">
    <property type="entry name" value="TlpA_like_DsbE"/>
    <property type="match status" value="1"/>
</dbReference>
<evidence type="ECO:0000313" key="8">
    <source>
        <dbReference type="EMBL" id="PTE21431.1"/>
    </source>
</evidence>
<comment type="caution">
    <text evidence="8">The sequence shown here is derived from an EMBL/GenBank/DDBJ whole genome shotgun (WGS) entry which is preliminary data.</text>
</comment>
<keyword evidence="6" id="KW-0472">Membrane</keyword>
<evidence type="ECO:0000313" key="9">
    <source>
        <dbReference type="Proteomes" id="UP000241010"/>
    </source>
</evidence>
<dbReference type="AlphaFoldDB" id="A0A2T4JU34"/>
<keyword evidence="4" id="KW-1015">Disulfide bond</keyword>
<keyword evidence="5" id="KW-0676">Redox-active center</keyword>
<dbReference type="InterPro" id="IPR013766">
    <property type="entry name" value="Thioredoxin_domain"/>
</dbReference>
<dbReference type="GO" id="GO:0030288">
    <property type="term" value="C:outer membrane-bounded periplasmic space"/>
    <property type="evidence" value="ECO:0007669"/>
    <property type="project" value="InterPro"/>
</dbReference>
<dbReference type="NCBIfam" id="TIGR00385">
    <property type="entry name" value="dsbE"/>
    <property type="match status" value="1"/>
</dbReference>
<dbReference type="EMBL" id="PZKG01000051">
    <property type="protein sequence ID" value="PTE21431.1"/>
    <property type="molecule type" value="Genomic_DNA"/>
</dbReference>
<dbReference type="InterPro" id="IPR004799">
    <property type="entry name" value="Periplasmic_diS_OxRdtase_DsbE"/>
</dbReference>
<dbReference type="InterPro" id="IPR013740">
    <property type="entry name" value="Redoxin"/>
</dbReference>
<proteinExistence type="inferred from homology"/>
<evidence type="ECO:0000256" key="4">
    <source>
        <dbReference type="ARBA" id="ARBA00023157"/>
    </source>
</evidence>
<dbReference type="InterPro" id="IPR036249">
    <property type="entry name" value="Thioredoxin-like_sf"/>
</dbReference>
<dbReference type="PANTHER" id="PTHR42852:SF6">
    <property type="entry name" value="THIOL:DISULFIDE INTERCHANGE PROTEIN DSBE"/>
    <property type="match status" value="1"/>
</dbReference>
<feature type="transmembrane region" description="Helical" evidence="6">
    <location>
        <begin position="6"/>
        <end position="24"/>
    </location>
</feature>
<reference evidence="8 9" key="1">
    <citation type="submission" date="2018-03" db="EMBL/GenBank/DDBJ databases">
        <title>Cereibacter changlensis.</title>
        <authorList>
            <person name="Meyer T.E."/>
            <person name="Miller S."/>
            <person name="Lodha T."/>
            <person name="Gandham S."/>
            <person name="Chintalapati S."/>
            <person name="Chintalapati V.R."/>
        </authorList>
    </citation>
    <scope>NUCLEOTIDE SEQUENCE [LARGE SCALE GENOMIC DNA]</scope>
    <source>
        <strain evidence="8 9">JA139</strain>
    </source>
</reference>
<dbReference type="GO" id="GO:0015036">
    <property type="term" value="F:disulfide oxidoreductase activity"/>
    <property type="evidence" value="ECO:0007669"/>
    <property type="project" value="InterPro"/>
</dbReference>
<name>A0A2T4JU34_9RHOB</name>
<accession>A0A2T4JU34</accession>
<gene>
    <name evidence="8" type="ORF">C5F48_12325</name>
</gene>
<dbReference type="GO" id="GO:0017004">
    <property type="term" value="P:cytochrome complex assembly"/>
    <property type="evidence" value="ECO:0007669"/>
    <property type="project" value="UniProtKB-KW"/>
</dbReference>
<feature type="domain" description="Thioredoxin" evidence="7">
    <location>
        <begin position="35"/>
        <end position="176"/>
    </location>
</feature>
<dbReference type="Gene3D" id="3.40.30.10">
    <property type="entry name" value="Glutaredoxin"/>
    <property type="match status" value="1"/>
</dbReference>
<dbReference type="Proteomes" id="UP000241010">
    <property type="component" value="Unassembled WGS sequence"/>
</dbReference>
<comment type="similarity">
    <text evidence="2">Belongs to the thioredoxin family. DsbE subfamily.</text>
</comment>
<dbReference type="PROSITE" id="PS00194">
    <property type="entry name" value="THIOREDOXIN_1"/>
    <property type="match status" value="1"/>
</dbReference>
<evidence type="ECO:0000256" key="1">
    <source>
        <dbReference type="ARBA" id="ARBA00004196"/>
    </source>
</evidence>
<dbReference type="SUPFAM" id="SSF52833">
    <property type="entry name" value="Thioredoxin-like"/>
    <property type="match status" value="1"/>
</dbReference>
<evidence type="ECO:0000259" key="7">
    <source>
        <dbReference type="PROSITE" id="PS51352"/>
    </source>
</evidence>
<protein>
    <submittedName>
        <fullName evidence="8">DsbE family thiol:disulfide interchange protein</fullName>
    </submittedName>
</protein>
<evidence type="ECO:0000256" key="3">
    <source>
        <dbReference type="ARBA" id="ARBA00022748"/>
    </source>
</evidence>
<dbReference type="PROSITE" id="PS51352">
    <property type="entry name" value="THIOREDOXIN_2"/>
    <property type="match status" value="1"/>
</dbReference>
<sequence>MAKVLMLAPPVIFAGLAAMFYIGMQREDPDGLPSVLTGKQAPAVQLTQLGEGAPFTDASLREPGVKLVNYWASWCAPCRAEHPSLTALAEEGVTIHGVNYKDKPENALGFLAELGNPFADMGADDSGRMALDWGVYGVPETYVIDGEGRIVLRFAGPITERSLNDTIRPALAEAAGN</sequence>
<dbReference type="OrthoDB" id="9799347at2"/>
<evidence type="ECO:0000256" key="6">
    <source>
        <dbReference type="SAM" id="Phobius"/>
    </source>
</evidence>
<keyword evidence="6" id="KW-1133">Transmembrane helix</keyword>
<dbReference type="InterPro" id="IPR017937">
    <property type="entry name" value="Thioredoxin_CS"/>
</dbReference>
<organism evidence="8 9">
    <name type="scientific">Cereibacter changlensis JA139</name>
    <dbReference type="NCBI Taxonomy" id="1188249"/>
    <lineage>
        <taxon>Bacteria</taxon>
        <taxon>Pseudomonadati</taxon>
        <taxon>Pseudomonadota</taxon>
        <taxon>Alphaproteobacteria</taxon>
        <taxon>Rhodobacterales</taxon>
        <taxon>Paracoccaceae</taxon>
        <taxon>Cereibacter</taxon>
    </lineage>
</organism>
<evidence type="ECO:0000256" key="2">
    <source>
        <dbReference type="ARBA" id="ARBA00007758"/>
    </source>
</evidence>
<dbReference type="RefSeq" id="WP_107664212.1">
    <property type="nucleotide sequence ID" value="NZ_PZKG01000051.1"/>
</dbReference>
<dbReference type="PANTHER" id="PTHR42852">
    <property type="entry name" value="THIOL:DISULFIDE INTERCHANGE PROTEIN DSBE"/>
    <property type="match status" value="1"/>
</dbReference>
<dbReference type="InterPro" id="IPR050553">
    <property type="entry name" value="Thioredoxin_ResA/DsbE_sf"/>
</dbReference>
<comment type="subcellular location">
    <subcellularLocation>
        <location evidence="1">Cell envelope</location>
    </subcellularLocation>
</comment>
<keyword evidence="3" id="KW-0201">Cytochrome c-type biogenesis</keyword>
<evidence type="ECO:0000256" key="5">
    <source>
        <dbReference type="ARBA" id="ARBA00023284"/>
    </source>
</evidence>
<keyword evidence="6" id="KW-0812">Transmembrane</keyword>
<keyword evidence="9" id="KW-1185">Reference proteome</keyword>